<gene>
    <name evidence="3" type="ORF">F2P81_024750</name>
    <name evidence="2" type="ORF">SMAX5B_012240</name>
</gene>
<reference evidence="2 4" key="1">
    <citation type="submission" date="2017-12" db="EMBL/GenBank/DDBJ databases">
        <title>Integrating genomic resources of turbot (Scophthalmus maximus) in depth evaluation of genetic and physical mapping variation across individuals.</title>
        <authorList>
            <person name="Martinez P."/>
        </authorList>
    </citation>
    <scope>NUCLEOTIDE SEQUENCE [LARGE SCALE GENOMIC DNA]</scope>
</reference>
<sequence>MREKKKKDGMREKKKKDGMREKKKKDGMREKKKKDGMREKKKKDGMREKKSLFQEPTQRTEMKQLLLFSWRLDFTLSHRDAAGPSSHQPITAHFHSPVLRLLLRRREMEPGRTRRPKSSTVIIFQKDKIFMLELVVLVVVCLLDEAALLASDI</sequence>
<feature type="region of interest" description="Disordered" evidence="1">
    <location>
        <begin position="1"/>
        <end position="57"/>
    </location>
</feature>
<dbReference type="Proteomes" id="UP000246464">
    <property type="component" value="Chromosome 4"/>
</dbReference>
<evidence type="ECO:0000313" key="5">
    <source>
        <dbReference type="Proteomes" id="UP000438429"/>
    </source>
</evidence>
<name>A0A2U9B6W3_SCOMX</name>
<feature type="compositionally biased region" description="Basic residues" evidence="1">
    <location>
        <begin position="1"/>
        <end position="44"/>
    </location>
</feature>
<keyword evidence="4" id="KW-1185">Reference proteome</keyword>
<dbReference type="AlphaFoldDB" id="A0A2U9B6W3"/>
<evidence type="ECO:0000313" key="2">
    <source>
        <dbReference type="EMBL" id="AWO99623.1"/>
    </source>
</evidence>
<protein>
    <submittedName>
        <fullName evidence="2">Uncharacterized protein</fullName>
    </submittedName>
</protein>
<dbReference type="Proteomes" id="UP000438429">
    <property type="component" value="Unassembled WGS sequence"/>
</dbReference>
<feature type="compositionally biased region" description="Basic and acidic residues" evidence="1">
    <location>
        <begin position="45"/>
        <end position="57"/>
    </location>
</feature>
<evidence type="ECO:0000313" key="4">
    <source>
        <dbReference type="Proteomes" id="UP000246464"/>
    </source>
</evidence>
<organism evidence="2 4">
    <name type="scientific">Scophthalmus maximus</name>
    <name type="common">Turbot</name>
    <name type="synonym">Psetta maxima</name>
    <dbReference type="NCBI Taxonomy" id="52904"/>
    <lineage>
        <taxon>Eukaryota</taxon>
        <taxon>Metazoa</taxon>
        <taxon>Chordata</taxon>
        <taxon>Craniata</taxon>
        <taxon>Vertebrata</taxon>
        <taxon>Euteleostomi</taxon>
        <taxon>Actinopterygii</taxon>
        <taxon>Neopterygii</taxon>
        <taxon>Teleostei</taxon>
        <taxon>Neoteleostei</taxon>
        <taxon>Acanthomorphata</taxon>
        <taxon>Carangaria</taxon>
        <taxon>Pleuronectiformes</taxon>
        <taxon>Pleuronectoidei</taxon>
        <taxon>Scophthalmidae</taxon>
        <taxon>Scophthalmus</taxon>
    </lineage>
</organism>
<accession>A0A2U9B6W3</accession>
<dbReference type="EMBL" id="CP026246">
    <property type="protein sequence ID" value="AWO99623.1"/>
    <property type="molecule type" value="Genomic_DNA"/>
</dbReference>
<evidence type="ECO:0000256" key="1">
    <source>
        <dbReference type="SAM" id="MobiDB-lite"/>
    </source>
</evidence>
<proteinExistence type="predicted"/>
<reference evidence="3 5" key="2">
    <citation type="submission" date="2019-06" db="EMBL/GenBank/DDBJ databases">
        <title>Draft genomes of female and male turbot (Scophthalmus maximus).</title>
        <authorList>
            <person name="Xu H."/>
            <person name="Xu X.-W."/>
            <person name="Shao C."/>
            <person name="Chen S."/>
        </authorList>
    </citation>
    <scope>NUCLEOTIDE SEQUENCE [LARGE SCALE GENOMIC DNA]</scope>
    <source>
        <strain evidence="3">Ysfricsl-2016a</strain>
        <tissue evidence="3">Blood</tissue>
    </source>
</reference>
<evidence type="ECO:0000313" key="3">
    <source>
        <dbReference type="EMBL" id="KAF0022769.1"/>
    </source>
</evidence>
<dbReference type="EMBL" id="VEVO01000023">
    <property type="protein sequence ID" value="KAF0022769.1"/>
    <property type="molecule type" value="Genomic_DNA"/>
</dbReference>